<dbReference type="Proteomes" id="UP000716446">
    <property type="component" value="Unassembled WGS sequence"/>
</dbReference>
<evidence type="ECO:0000256" key="1">
    <source>
        <dbReference type="SAM" id="MobiDB-lite"/>
    </source>
</evidence>
<accession>A0A9N8JFG1</accession>
<feature type="signal peptide" evidence="2">
    <location>
        <begin position="1"/>
        <end position="18"/>
    </location>
</feature>
<proteinExistence type="predicted"/>
<reference evidence="3" key="1">
    <citation type="submission" date="2020-06" db="EMBL/GenBank/DDBJ databases">
        <authorList>
            <person name="Onetto C."/>
        </authorList>
    </citation>
    <scope>NUCLEOTIDE SEQUENCE</scope>
</reference>
<evidence type="ECO:0000313" key="4">
    <source>
        <dbReference type="Proteomes" id="UP000716446"/>
    </source>
</evidence>
<evidence type="ECO:0000256" key="2">
    <source>
        <dbReference type="SAM" id="SignalP"/>
    </source>
</evidence>
<dbReference type="EMBL" id="CAIJEN010000004">
    <property type="protein sequence ID" value="CAD0084778.1"/>
    <property type="molecule type" value="Genomic_DNA"/>
</dbReference>
<feature type="region of interest" description="Disordered" evidence="1">
    <location>
        <begin position="25"/>
        <end position="45"/>
    </location>
</feature>
<dbReference type="AlphaFoldDB" id="A0A9N8JFG1"/>
<keyword evidence="4" id="KW-1185">Reference proteome</keyword>
<sequence>MAAKYAVSLMALLGAVSAQSSSYTSYTNSSSIASATSSSASPQYTDGSMVTVGGVTYEIQTDTSLVQWHSIKIRPLTSI</sequence>
<comment type="caution">
    <text evidence="3">The sequence shown here is derived from an EMBL/GenBank/DDBJ whole genome shotgun (WGS) entry which is preliminary data.</text>
</comment>
<organism evidence="3 4">
    <name type="scientific">Aureobasidium vineae</name>
    <dbReference type="NCBI Taxonomy" id="2773715"/>
    <lineage>
        <taxon>Eukaryota</taxon>
        <taxon>Fungi</taxon>
        <taxon>Dikarya</taxon>
        <taxon>Ascomycota</taxon>
        <taxon>Pezizomycotina</taxon>
        <taxon>Dothideomycetes</taxon>
        <taxon>Dothideomycetidae</taxon>
        <taxon>Dothideales</taxon>
        <taxon>Saccotheciaceae</taxon>
        <taxon>Aureobasidium</taxon>
    </lineage>
</organism>
<gene>
    <name evidence="3" type="ORF">AWRI4619_LOCUS3345</name>
</gene>
<protein>
    <submittedName>
        <fullName evidence="3">Uncharacterized protein</fullName>
    </submittedName>
</protein>
<name>A0A9N8JFG1_9PEZI</name>
<keyword evidence="2" id="KW-0732">Signal</keyword>
<feature type="chain" id="PRO_5040432659" evidence="2">
    <location>
        <begin position="19"/>
        <end position="79"/>
    </location>
</feature>
<evidence type="ECO:0000313" key="3">
    <source>
        <dbReference type="EMBL" id="CAD0084778.1"/>
    </source>
</evidence>